<evidence type="ECO:0000256" key="2">
    <source>
        <dbReference type="SAM" id="MobiDB-lite"/>
    </source>
</evidence>
<dbReference type="OrthoDB" id="2735536at2759"/>
<name>A0A7I8W0T7_9ANNE</name>
<dbReference type="InterPro" id="IPR036291">
    <property type="entry name" value="NAD(P)-bd_dom_sf"/>
</dbReference>
<dbReference type="Gene3D" id="3.40.50.720">
    <property type="entry name" value="NAD(P)-binding Rossmann-like Domain"/>
    <property type="match status" value="1"/>
</dbReference>
<protein>
    <submittedName>
        <fullName evidence="3">DgyrCDS10254</fullName>
    </submittedName>
</protein>
<proteinExistence type="predicted"/>
<dbReference type="GO" id="GO:0016616">
    <property type="term" value="F:oxidoreductase activity, acting on the CH-OH group of donors, NAD or NADP as acceptor"/>
    <property type="evidence" value="ECO:0007669"/>
    <property type="project" value="TreeGrafter"/>
</dbReference>
<feature type="compositionally biased region" description="Polar residues" evidence="2">
    <location>
        <begin position="263"/>
        <end position="303"/>
    </location>
</feature>
<dbReference type="AlphaFoldDB" id="A0A7I8W0T7"/>
<comment type="caution">
    <text evidence="3">The sequence shown here is derived from an EMBL/GenBank/DDBJ whole genome shotgun (WGS) entry which is preliminary data.</text>
</comment>
<dbReference type="SUPFAM" id="SSF51735">
    <property type="entry name" value="NAD(P)-binding Rossmann-fold domains"/>
    <property type="match status" value="1"/>
</dbReference>
<keyword evidence="4" id="KW-1185">Reference proteome</keyword>
<evidence type="ECO:0000256" key="1">
    <source>
        <dbReference type="ARBA" id="ARBA00023002"/>
    </source>
</evidence>
<organism evidence="3 4">
    <name type="scientific">Dimorphilus gyrociliatus</name>
    <dbReference type="NCBI Taxonomy" id="2664684"/>
    <lineage>
        <taxon>Eukaryota</taxon>
        <taxon>Metazoa</taxon>
        <taxon>Spiralia</taxon>
        <taxon>Lophotrochozoa</taxon>
        <taxon>Annelida</taxon>
        <taxon>Polychaeta</taxon>
        <taxon>Polychaeta incertae sedis</taxon>
        <taxon>Dinophilidae</taxon>
        <taxon>Dimorphilus</taxon>
    </lineage>
</organism>
<dbReference type="PANTHER" id="PTHR10366:SF564">
    <property type="entry name" value="STEROL-4-ALPHA-CARBOXYLATE 3-DEHYDROGENASE, DECARBOXYLATING"/>
    <property type="match status" value="1"/>
</dbReference>
<accession>A0A7I8W0T7</accession>
<dbReference type="Proteomes" id="UP000549394">
    <property type="component" value="Unassembled WGS sequence"/>
</dbReference>
<keyword evidence="1" id="KW-0560">Oxidoreductase</keyword>
<evidence type="ECO:0000313" key="3">
    <source>
        <dbReference type="EMBL" id="CAD5121777.1"/>
    </source>
</evidence>
<dbReference type="InterPro" id="IPR050425">
    <property type="entry name" value="NAD(P)_dehydrat-like"/>
</dbReference>
<feature type="compositionally biased region" description="Basic and acidic residues" evidence="2">
    <location>
        <begin position="327"/>
        <end position="372"/>
    </location>
</feature>
<dbReference type="EMBL" id="CAJFCJ010000015">
    <property type="protein sequence ID" value="CAD5121777.1"/>
    <property type="molecule type" value="Genomic_DNA"/>
</dbReference>
<sequence length="389" mass="42202">MTACKNARVKRVVMTSTSTTITGSLPDDTEGKVYTEEDEAEADKISNLNHKVNLAVERAALDFDKENESDDKVQVAILNPQYSVGPILLPHQAGREDANVTFIKHLLKSKSFVGVPKIYVYVVDVRDLVKLVVKALNSNAAVGSRHIVASKGMFLNEVSQVISKEFKTQGYSVPTSNSPLFLLKAKGLFNKNTKNDVLPRVGKVWKMESQKMKDLEFEPEPENIEEAIKLMCYSLIDMEYVKKAKKYQGPNRSKSTDEKGETNGATNGDANGETNGEANGETNGEANGEANGTANGEATTNGNGKPKPNESDKPAAENGESTPAATKTEEKAAEEPKVEAPKTEEKPAEVAKEEPKIEVEETKAVPAEEPKAAETTSEENNAGEAQQTE</sequence>
<dbReference type="PANTHER" id="PTHR10366">
    <property type="entry name" value="NAD DEPENDENT EPIMERASE/DEHYDRATASE"/>
    <property type="match status" value="1"/>
</dbReference>
<feature type="region of interest" description="Disordered" evidence="2">
    <location>
        <begin position="246"/>
        <end position="389"/>
    </location>
</feature>
<evidence type="ECO:0000313" key="4">
    <source>
        <dbReference type="Proteomes" id="UP000549394"/>
    </source>
</evidence>
<gene>
    <name evidence="3" type="ORF">DGYR_LOCUS9685</name>
</gene>
<reference evidence="3 4" key="1">
    <citation type="submission" date="2020-08" db="EMBL/GenBank/DDBJ databases">
        <authorList>
            <person name="Hejnol A."/>
        </authorList>
    </citation>
    <scope>NUCLEOTIDE SEQUENCE [LARGE SCALE GENOMIC DNA]</scope>
</reference>